<evidence type="ECO:0000256" key="2">
    <source>
        <dbReference type="ARBA" id="ARBA00005695"/>
    </source>
</evidence>
<evidence type="ECO:0000313" key="6">
    <source>
        <dbReference type="EMBL" id="KMW59111.1"/>
    </source>
</evidence>
<dbReference type="PIRSF" id="PIRSF002741">
    <property type="entry name" value="MppA"/>
    <property type="match status" value="1"/>
</dbReference>
<evidence type="ECO:0000256" key="4">
    <source>
        <dbReference type="ARBA" id="ARBA00022729"/>
    </source>
</evidence>
<dbReference type="InterPro" id="IPR030678">
    <property type="entry name" value="Peptide/Ni-bd"/>
</dbReference>
<dbReference type="InterPro" id="IPR023765">
    <property type="entry name" value="SBP_5_CS"/>
</dbReference>
<evidence type="ECO:0000313" key="7">
    <source>
        <dbReference type="Proteomes" id="UP000037178"/>
    </source>
</evidence>
<dbReference type="CDD" id="cd08504">
    <property type="entry name" value="PBP2_OppA"/>
    <property type="match status" value="1"/>
</dbReference>
<dbReference type="InterPro" id="IPR039424">
    <property type="entry name" value="SBP_5"/>
</dbReference>
<comment type="subcellular location">
    <subcellularLocation>
        <location evidence="1">Periplasm</location>
    </subcellularLocation>
</comment>
<reference evidence="6 7" key="1">
    <citation type="submission" date="2015-06" db="EMBL/GenBank/DDBJ databases">
        <title>Draft genome sequence of an Alphaproteobacteria species associated to the Mediterranean sponge Oscarella lobularis.</title>
        <authorList>
            <person name="Jourda C."/>
            <person name="Santini S."/>
            <person name="Claverie J.-M."/>
        </authorList>
    </citation>
    <scope>NUCLEOTIDE SEQUENCE [LARGE SCALE GENOMIC DNA]</scope>
    <source>
        <strain evidence="6">IGS</strain>
    </source>
</reference>
<comment type="caution">
    <text evidence="6">The sequence shown here is derived from an EMBL/GenBank/DDBJ whole genome shotgun (WGS) entry which is preliminary data.</text>
</comment>
<dbReference type="Gene3D" id="3.90.76.10">
    <property type="entry name" value="Dipeptide-binding Protein, Domain 1"/>
    <property type="match status" value="1"/>
</dbReference>
<feature type="domain" description="Solute-binding protein family 5" evidence="5">
    <location>
        <begin position="65"/>
        <end position="448"/>
    </location>
</feature>
<dbReference type="GO" id="GO:1904680">
    <property type="term" value="F:peptide transmembrane transporter activity"/>
    <property type="evidence" value="ECO:0007669"/>
    <property type="project" value="TreeGrafter"/>
</dbReference>
<dbReference type="PANTHER" id="PTHR30290:SF10">
    <property type="entry name" value="PERIPLASMIC OLIGOPEPTIDE-BINDING PROTEIN-RELATED"/>
    <property type="match status" value="1"/>
</dbReference>
<dbReference type="SUPFAM" id="SSF53850">
    <property type="entry name" value="Periplasmic binding protein-like II"/>
    <property type="match status" value="1"/>
</dbReference>
<dbReference type="Proteomes" id="UP000037178">
    <property type="component" value="Unassembled WGS sequence"/>
</dbReference>
<name>A0A0J9E912_9RHOB</name>
<dbReference type="GO" id="GO:0043190">
    <property type="term" value="C:ATP-binding cassette (ABC) transporter complex"/>
    <property type="evidence" value="ECO:0007669"/>
    <property type="project" value="InterPro"/>
</dbReference>
<dbReference type="EMBL" id="LFTY01000002">
    <property type="protein sequence ID" value="KMW59111.1"/>
    <property type="molecule type" value="Genomic_DNA"/>
</dbReference>
<dbReference type="Gene3D" id="3.10.105.10">
    <property type="entry name" value="Dipeptide-binding Protein, Domain 3"/>
    <property type="match status" value="1"/>
</dbReference>
<keyword evidence="4" id="KW-0732">Signal</keyword>
<dbReference type="AlphaFoldDB" id="A0A0J9E912"/>
<dbReference type="Gene3D" id="3.40.190.10">
    <property type="entry name" value="Periplasmic binding protein-like II"/>
    <property type="match status" value="1"/>
</dbReference>
<keyword evidence="3" id="KW-0813">Transport</keyword>
<proteinExistence type="inferred from homology"/>
<dbReference type="GO" id="GO:0030288">
    <property type="term" value="C:outer membrane-bounded periplasmic space"/>
    <property type="evidence" value="ECO:0007669"/>
    <property type="project" value="TreeGrafter"/>
</dbReference>
<keyword evidence="7" id="KW-1185">Reference proteome</keyword>
<evidence type="ECO:0000259" key="5">
    <source>
        <dbReference type="Pfam" id="PF00496"/>
    </source>
</evidence>
<gene>
    <name evidence="6" type="ORF">AIOL_004092</name>
</gene>
<dbReference type="Pfam" id="PF00496">
    <property type="entry name" value="SBP_bac_5"/>
    <property type="match status" value="1"/>
</dbReference>
<dbReference type="FunFam" id="3.90.76.10:FF:000001">
    <property type="entry name" value="Oligopeptide ABC transporter substrate-binding protein"/>
    <property type="match status" value="1"/>
</dbReference>
<dbReference type="PROSITE" id="PS01040">
    <property type="entry name" value="SBP_BACTERIAL_5"/>
    <property type="match status" value="1"/>
</dbReference>
<dbReference type="STRING" id="1675527.AIOL_004092"/>
<dbReference type="GO" id="GO:0015833">
    <property type="term" value="P:peptide transport"/>
    <property type="evidence" value="ECO:0007669"/>
    <property type="project" value="TreeGrafter"/>
</dbReference>
<dbReference type="FunFam" id="3.10.105.10:FF:000001">
    <property type="entry name" value="Oligopeptide ABC transporter, oligopeptide-binding protein"/>
    <property type="match status" value="1"/>
</dbReference>
<protein>
    <submittedName>
        <fullName evidence="6">Oligopeptide ABC transporter, periplasmic oligopeptide-binding protein OppA</fullName>
    </submittedName>
</protein>
<comment type="similarity">
    <text evidence="2">Belongs to the bacterial solute-binding protein 5 family.</text>
</comment>
<accession>A0A0J9E912</accession>
<dbReference type="PANTHER" id="PTHR30290">
    <property type="entry name" value="PERIPLASMIC BINDING COMPONENT OF ABC TRANSPORTER"/>
    <property type="match status" value="1"/>
</dbReference>
<organism evidence="6 7">
    <name type="scientific">Candidatus Rhodobacter oscarellae</name>
    <dbReference type="NCBI Taxonomy" id="1675527"/>
    <lineage>
        <taxon>Bacteria</taxon>
        <taxon>Pseudomonadati</taxon>
        <taxon>Pseudomonadota</taxon>
        <taxon>Alphaproteobacteria</taxon>
        <taxon>Rhodobacterales</taxon>
        <taxon>Rhodobacter group</taxon>
        <taxon>Rhodobacter</taxon>
    </lineage>
</organism>
<evidence type="ECO:0000256" key="1">
    <source>
        <dbReference type="ARBA" id="ARBA00004418"/>
    </source>
</evidence>
<dbReference type="PATRIC" id="fig|1675527.3.peg.4289"/>
<evidence type="ECO:0000256" key="3">
    <source>
        <dbReference type="ARBA" id="ARBA00022448"/>
    </source>
</evidence>
<sequence length="525" mass="58012">MLAAPALAGGHIPADVTLAEDQTFTYRQLDEFSSVDPGVVEDVSGSEMVRDLFEGLMSQDADGNLVPGVATHFEANDDNTVYTFTLRDNAKWSNGDPVTAGDFVYAWQRAASPALASPYQWYIELMSIENGSAVIKGDKPLSDLGVKAINDTTLQVTLSAPLPYFPQMVTHGTTFPVHKATIEAHGSDWTKPGNIVSNGAYVLTEHLPNERSVRERNPMYWDDANTTIDKTVALVINDENVALTRFLAGELDRTEIPAGQFPRLKEEYPGVAISFPRLCNYYYTFNLSDSGPEVFKDVRVRKALALAVDRKIITENVLAGGQPQAYTFTPAAVAEFTPPETEMAKMAQAERDAMAKELLAEAGFGPNNPLQFDMIYNTSDGHKKIAVAMTQMWKQKLGVEATLANMEWKVFLETRGNQDFELARGAWCGDYNEASTFLDLLDSESGYNDGKFVNADVDGLLEQAKLSTDASSLYTQVEQIIAEEMPIIPIYHYAGVYMMDSDVGNWPVGNVEQNWYSKDLYKIAE</sequence>
<dbReference type="InterPro" id="IPR000914">
    <property type="entry name" value="SBP_5_dom"/>
</dbReference>